<evidence type="ECO:0000313" key="2">
    <source>
        <dbReference type="EMBL" id="GBP50659.1"/>
    </source>
</evidence>
<gene>
    <name evidence="2" type="ORF">EVAR_34167_1</name>
</gene>
<dbReference type="OrthoDB" id="10044938at2759"/>
<feature type="compositionally biased region" description="Basic and acidic residues" evidence="1">
    <location>
        <begin position="168"/>
        <end position="192"/>
    </location>
</feature>
<organism evidence="2 3">
    <name type="scientific">Eumeta variegata</name>
    <name type="common">Bagworm moth</name>
    <name type="synonym">Eumeta japonica</name>
    <dbReference type="NCBI Taxonomy" id="151549"/>
    <lineage>
        <taxon>Eukaryota</taxon>
        <taxon>Metazoa</taxon>
        <taxon>Ecdysozoa</taxon>
        <taxon>Arthropoda</taxon>
        <taxon>Hexapoda</taxon>
        <taxon>Insecta</taxon>
        <taxon>Pterygota</taxon>
        <taxon>Neoptera</taxon>
        <taxon>Endopterygota</taxon>
        <taxon>Lepidoptera</taxon>
        <taxon>Glossata</taxon>
        <taxon>Ditrysia</taxon>
        <taxon>Tineoidea</taxon>
        <taxon>Psychidae</taxon>
        <taxon>Oiketicinae</taxon>
        <taxon>Eumeta</taxon>
    </lineage>
</organism>
<evidence type="ECO:0000256" key="1">
    <source>
        <dbReference type="SAM" id="MobiDB-lite"/>
    </source>
</evidence>
<feature type="region of interest" description="Disordered" evidence="1">
    <location>
        <begin position="32"/>
        <end position="148"/>
    </location>
</feature>
<feature type="compositionally biased region" description="Basic and acidic residues" evidence="1">
    <location>
        <begin position="32"/>
        <end position="44"/>
    </location>
</feature>
<dbReference type="Proteomes" id="UP000299102">
    <property type="component" value="Unassembled WGS sequence"/>
</dbReference>
<dbReference type="AlphaFoldDB" id="A0A4C1WK15"/>
<name>A0A4C1WK15_EUMVA</name>
<sequence length="426" mass="48771">MVPIWMKLGANASIKIKYRPYYSDSADFYERNYTEAGGKGEPEQSQHQPQQQHQIQSQQQHQQQPQQQHQHQPQQHQPQQQQQPQQQHQSQQQPQELQQPQQQHQPQQQQPPQKQQESLVESKATENSSTMNEEMTEEPYDNQGNYIGDQQRTKAILSISLEYESDRSFRDDYREQDSYDSYNQRERGDRGGSRSRPTQRGRGKPQRGRGGGGGFRERSPIRRGDWPDRSPYDRYTQPMPDYPRALPVPERNDCEIIVVSKALTQMSLIKFVEHRNMPVEEALALLSRNFAEVQRGGSTGREAVYALLGQLADGRTLTALQYDKVIDYLKERREQQVKIELGEPLATSTNNKTQVDLQQRILSILNDKKIESTPTPVPAPVPAPVAVPVPATVPISTPTPVADTKNKLLNDPTVRKALDSILQKFI</sequence>
<feature type="compositionally biased region" description="Basic residues" evidence="1">
    <location>
        <begin position="197"/>
        <end position="207"/>
    </location>
</feature>
<keyword evidence="3" id="KW-1185">Reference proteome</keyword>
<dbReference type="STRING" id="151549.A0A4C1WK15"/>
<protein>
    <submittedName>
        <fullName evidence="2">Uncharacterized protein</fullName>
    </submittedName>
</protein>
<reference evidence="2 3" key="1">
    <citation type="journal article" date="2019" name="Commun. Biol.">
        <title>The bagworm genome reveals a unique fibroin gene that provides high tensile strength.</title>
        <authorList>
            <person name="Kono N."/>
            <person name="Nakamura H."/>
            <person name="Ohtoshi R."/>
            <person name="Tomita M."/>
            <person name="Numata K."/>
            <person name="Arakawa K."/>
        </authorList>
    </citation>
    <scope>NUCLEOTIDE SEQUENCE [LARGE SCALE GENOMIC DNA]</scope>
</reference>
<feature type="compositionally biased region" description="Low complexity" evidence="1">
    <location>
        <begin position="45"/>
        <end position="116"/>
    </location>
</feature>
<comment type="caution">
    <text evidence="2">The sequence shown here is derived from an EMBL/GenBank/DDBJ whole genome shotgun (WGS) entry which is preliminary data.</text>
</comment>
<proteinExistence type="predicted"/>
<dbReference type="EMBL" id="BGZK01000570">
    <property type="protein sequence ID" value="GBP50659.1"/>
    <property type="molecule type" value="Genomic_DNA"/>
</dbReference>
<feature type="region of interest" description="Disordered" evidence="1">
    <location>
        <begin position="168"/>
        <end position="247"/>
    </location>
</feature>
<feature type="compositionally biased region" description="Basic and acidic residues" evidence="1">
    <location>
        <begin position="215"/>
        <end position="232"/>
    </location>
</feature>
<evidence type="ECO:0000313" key="3">
    <source>
        <dbReference type="Proteomes" id="UP000299102"/>
    </source>
</evidence>
<accession>A0A4C1WK15</accession>